<sequence length="617" mass="66791">MRKIFLLLLFCSLWYLPARAQRENVWVYSQYNGLDFNVPGPLSFVSVAFPTGAWNSASVCDLSGQLLFYTDGNKVWDRFHTVMPNGTDLLPLSVYALCPVNTMIVPMPDSAGKYYIFAITGEYEEPRGALYYSIVDMDLNGGLGDVVAGRNGIFVDSNLAPILQGVAGTDCNVWAITMPLRSAGEDNRYKAFEINAAGVNPNPVISVIPGVSTSVTSNCDISPDGKKFAFAGDGAEIYDFDAATGVISNPILLDPALGCVSVCFSPDNNKLYTNGNSVTMGVVNTRIDQYDITSNNAAAIMASGMQVASPLEASPMKRAPNGRLYYFGQYFGASLGCIQFPNLAGMACSPNNSAIPLAVANPGEQPYTLGSFPNSIAEARKPDTLYYRNDTTFCTGSPLSLAALPGYSGYKWDDGSAGTLRKVGKSGIYWVYQKSSCHTRVDSFFVREKAMPVANLGQDVMLCAPGPYTLKANVAAGTQVEWSTGSRDRVLTVQDTGRYWVTVTDPPCSSSDTIHIGLDLYCDCVPLLPNAFSPNNDGLNDVFGAIVNGSCPISRYSLQIYNRWGELVYSTVNHKNSWDGTTKGQPADPGTYTYQLNFESGSRKKSYSRKGDITLLR</sequence>
<feature type="chain" id="PRO_5015124644" evidence="1">
    <location>
        <begin position="21"/>
        <end position="617"/>
    </location>
</feature>
<evidence type="ECO:0000313" key="2">
    <source>
        <dbReference type="EMBL" id="PSK88131.1"/>
    </source>
</evidence>
<protein>
    <submittedName>
        <fullName evidence="2">Gliding motility-associated-like protein</fullName>
    </submittedName>
</protein>
<accession>A0A2P8CT35</accession>
<gene>
    <name evidence="2" type="ORF">B0I18_11525</name>
</gene>
<dbReference type="InterPro" id="IPR015943">
    <property type="entry name" value="WD40/YVTN_repeat-like_dom_sf"/>
</dbReference>
<dbReference type="OrthoDB" id="9765926at2"/>
<dbReference type="Gene3D" id="2.130.10.10">
    <property type="entry name" value="YVTN repeat-like/Quinoprotein amine dehydrogenase"/>
    <property type="match status" value="1"/>
</dbReference>
<dbReference type="EMBL" id="PYGD01000015">
    <property type="protein sequence ID" value="PSK88131.1"/>
    <property type="molecule type" value="Genomic_DNA"/>
</dbReference>
<evidence type="ECO:0000256" key="1">
    <source>
        <dbReference type="SAM" id="SignalP"/>
    </source>
</evidence>
<dbReference type="InterPro" id="IPR026341">
    <property type="entry name" value="T9SS_type_B"/>
</dbReference>
<proteinExistence type="predicted"/>
<reference evidence="2 3" key="1">
    <citation type="submission" date="2018-03" db="EMBL/GenBank/DDBJ databases">
        <title>Genomic Encyclopedia of Type Strains, Phase III (KMG-III): the genomes of soil and plant-associated and newly described type strains.</title>
        <authorList>
            <person name="Whitman W."/>
        </authorList>
    </citation>
    <scope>NUCLEOTIDE SEQUENCE [LARGE SCALE GENOMIC DNA]</scope>
    <source>
        <strain evidence="2 3">CGMCC 1.12700</strain>
    </source>
</reference>
<organism evidence="2 3">
    <name type="scientific">Taibaiella chishuiensis</name>
    <dbReference type="NCBI Taxonomy" id="1434707"/>
    <lineage>
        <taxon>Bacteria</taxon>
        <taxon>Pseudomonadati</taxon>
        <taxon>Bacteroidota</taxon>
        <taxon>Chitinophagia</taxon>
        <taxon>Chitinophagales</taxon>
        <taxon>Chitinophagaceae</taxon>
        <taxon>Taibaiella</taxon>
    </lineage>
</organism>
<keyword evidence="1" id="KW-0732">Signal</keyword>
<dbReference type="Proteomes" id="UP000240572">
    <property type="component" value="Unassembled WGS sequence"/>
</dbReference>
<evidence type="ECO:0000313" key="3">
    <source>
        <dbReference type="Proteomes" id="UP000240572"/>
    </source>
</evidence>
<feature type="signal peptide" evidence="1">
    <location>
        <begin position="1"/>
        <end position="20"/>
    </location>
</feature>
<name>A0A2P8CT35_9BACT</name>
<comment type="caution">
    <text evidence="2">The sequence shown here is derived from an EMBL/GenBank/DDBJ whole genome shotgun (WGS) entry which is preliminary data.</text>
</comment>
<dbReference type="RefSeq" id="WP_106525300.1">
    <property type="nucleotide sequence ID" value="NZ_PYGD01000015.1"/>
</dbReference>
<dbReference type="SUPFAM" id="SSF82171">
    <property type="entry name" value="DPP6 N-terminal domain-like"/>
    <property type="match status" value="1"/>
</dbReference>
<dbReference type="AlphaFoldDB" id="A0A2P8CT35"/>
<dbReference type="Pfam" id="PF13585">
    <property type="entry name" value="CHU_C"/>
    <property type="match status" value="1"/>
</dbReference>
<dbReference type="NCBIfam" id="TIGR04131">
    <property type="entry name" value="Bac_Flav_CTERM"/>
    <property type="match status" value="1"/>
</dbReference>
<keyword evidence="3" id="KW-1185">Reference proteome</keyword>